<proteinExistence type="predicted"/>
<feature type="domain" description="N-acetyltransferase" evidence="1">
    <location>
        <begin position="1"/>
        <end position="158"/>
    </location>
</feature>
<accession>A0A255Y662</accession>
<evidence type="ECO:0000259" key="1">
    <source>
        <dbReference type="PROSITE" id="PS51186"/>
    </source>
</evidence>
<keyword evidence="3" id="KW-1185">Reference proteome</keyword>
<dbReference type="CDD" id="cd04301">
    <property type="entry name" value="NAT_SF"/>
    <property type="match status" value="1"/>
</dbReference>
<sequence>MIRLIPASAADLADPSPALLAGITRHYPTVDEGRAHLAEILAIMGARPRPAPWADWWALADDGSIKGLGGFKAPPDANGGVEIGYGTFPMCEGQGVATAIAAGLIAMARQHGARTIIAHTLMAENPSTTVLRRNGFAFVGTVIEPEDGEVWRWQLPLGPASA</sequence>
<dbReference type="GO" id="GO:0016747">
    <property type="term" value="F:acyltransferase activity, transferring groups other than amino-acyl groups"/>
    <property type="evidence" value="ECO:0007669"/>
    <property type="project" value="InterPro"/>
</dbReference>
<dbReference type="Gene3D" id="3.40.630.30">
    <property type="match status" value="1"/>
</dbReference>
<evidence type="ECO:0000313" key="2">
    <source>
        <dbReference type="EMBL" id="OYQ24742.1"/>
    </source>
</evidence>
<dbReference type="Proteomes" id="UP000216991">
    <property type="component" value="Unassembled WGS sequence"/>
</dbReference>
<name>A0A255Y662_9SPHN</name>
<dbReference type="SUPFAM" id="SSF55729">
    <property type="entry name" value="Acyl-CoA N-acyltransferases (Nat)"/>
    <property type="match status" value="1"/>
</dbReference>
<dbReference type="InterPro" id="IPR000182">
    <property type="entry name" value="GNAT_dom"/>
</dbReference>
<dbReference type="PROSITE" id="PS51186">
    <property type="entry name" value="GNAT"/>
    <property type="match status" value="1"/>
</dbReference>
<organism evidence="2 3">
    <name type="scientific">Sandarakinorhabdus cyanobacteriorum</name>
    <dbReference type="NCBI Taxonomy" id="1981098"/>
    <lineage>
        <taxon>Bacteria</taxon>
        <taxon>Pseudomonadati</taxon>
        <taxon>Pseudomonadota</taxon>
        <taxon>Alphaproteobacteria</taxon>
        <taxon>Sphingomonadales</taxon>
        <taxon>Sphingosinicellaceae</taxon>
        <taxon>Sandarakinorhabdus</taxon>
    </lineage>
</organism>
<dbReference type="EMBL" id="NOXT01000124">
    <property type="protein sequence ID" value="OYQ24742.1"/>
    <property type="molecule type" value="Genomic_DNA"/>
</dbReference>
<reference evidence="2 3" key="1">
    <citation type="submission" date="2017-07" db="EMBL/GenBank/DDBJ databases">
        <title>Sandarakinorhabdus cyanobacteriorum sp. nov., a novel bacterium isolated from cyanobacterial aggregates in a eutrophic lake.</title>
        <authorList>
            <person name="Cai H."/>
        </authorList>
    </citation>
    <scope>NUCLEOTIDE SEQUENCE [LARGE SCALE GENOMIC DNA]</scope>
    <source>
        <strain evidence="2 3">TH057</strain>
    </source>
</reference>
<evidence type="ECO:0000313" key="3">
    <source>
        <dbReference type="Proteomes" id="UP000216991"/>
    </source>
</evidence>
<dbReference type="AlphaFoldDB" id="A0A255Y662"/>
<gene>
    <name evidence="2" type="ORF">CHU93_15405</name>
</gene>
<dbReference type="InterPro" id="IPR016181">
    <property type="entry name" value="Acyl_CoA_acyltransferase"/>
</dbReference>
<dbReference type="RefSeq" id="WP_094475036.1">
    <property type="nucleotide sequence ID" value="NZ_NOXT01000124.1"/>
</dbReference>
<dbReference type="OrthoDB" id="7852312at2"/>
<dbReference type="Pfam" id="PF13302">
    <property type="entry name" value="Acetyltransf_3"/>
    <property type="match status" value="1"/>
</dbReference>
<protein>
    <recommendedName>
        <fullName evidence="1">N-acetyltransferase domain-containing protein</fullName>
    </recommendedName>
</protein>
<comment type="caution">
    <text evidence="2">The sequence shown here is derived from an EMBL/GenBank/DDBJ whole genome shotgun (WGS) entry which is preliminary data.</text>
</comment>